<evidence type="ECO:0000256" key="11">
    <source>
        <dbReference type="ARBA" id="ARBA00023012"/>
    </source>
</evidence>
<accession>A0ABT7LXP7</accession>
<reference evidence="15 16" key="1">
    <citation type="submission" date="2023-06" db="EMBL/GenBank/DDBJ databases">
        <title>Whole genome sequence of Oscillatoria calcuttensis NRMC-F 0142.</title>
        <authorList>
            <person name="Shakena Fathima T."/>
            <person name="Muralitharan G."/>
            <person name="Thajuddin N."/>
        </authorList>
    </citation>
    <scope>NUCLEOTIDE SEQUENCE [LARGE SCALE GENOMIC DNA]</scope>
    <source>
        <strain evidence="15 16">NRMC-F 0142</strain>
    </source>
</reference>
<keyword evidence="12" id="KW-0472">Membrane</keyword>
<evidence type="ECO:0000256" key="5">
    <source>
        <dbReference type="ARBA" id="ARBA00022679"/>
    </source>
</evidence>
<dbReference type="InterPro" id="IPR013767">
    <property type="entry name" value="PAS_fold"/>
</dbReference>
<dbReference type="PANTHER" id="PTHR42878">
    <property type="entry name" value="TWO-COMPONENT HISTIDINE KINASE"/>
    <property type="match status" value="1"/>
</dbReference>
<dbReference type="RefSeq" id="WP_283360434.1">
    <property type="nucleotide sequence ID" value="NZ_JASVEJ010000018.1"/>
</dbReference>
<feature type="domain" description="PAS" evidence="14">
    <location>
        <begin position="24"/>
        <end position="79"/>
    </location>
</feature>
<dbReference type="SUPFAM" id="SSF47384">
    <property type="entry name" value="Homodimeric domain of signal transducing histidine kinase"/>
    <property type="match status" value="1"/>
</dbReference>
<comment type="subcellular location">
    <subcellularLocation>
        <location evidence="2">Membrane</location>
        <topology evidence="2">Multi-pass membrane protein</topology>
    </subcellularLocation>
</comment>
<dbReference type="InterPro" id="IPR035965">
    <property type="entry name" value="PAS-like_dom_sf"/>
</dbReference>
<comment type="catalytic activity">
    <reaction evidence="1">
        <text>ATP + protein L-histidine = ADP + protein N-phospho-L-histidine.</text>
        <dbReference type="EC" id="2.7.13.3"/>
    </reaction>
</comment>
<dbReference type="InterPro" id="IPR004358">
    <property type="entry name" value="Sig_transdc_His_kin-like_C"/>
</dbReference>
<dbReference type="Pfam" id="PF00989">
    <property type="entry name" value="PAS"/>
    <property type="match status" value="1"/>
</dbReference>
<protein>
    <recommendedName>
        <fullName evidence="3">histidine kinase</fullName>
        <ecNumber evidence="3">2.7.13.3</ecNumber>
    </recommendedName>
</protein>
<dbReference type="SMART" id="SM00388">
    <property type="entry name" value="HisKA"/>
    <property type="match status" value="1"/>
</dbReference>
<dbReference type="InterPro" id="IPR003661">
    <property type="entry name" value="HisK_dim/P_dom"/>
</dbReference>
<dbReference type="InterPro" id="IPR005467">
    <property type="entry name" value="His_kinase_dom"/>
</dbReference>
<dbReference type="SMART" id="SM00387">
    <property type="entry name" value="HATPase_c"/>
    <property type="match status" value="1"/>
</dbReference>
<organism evidence="15 16">
    <name type="scientific">Geitlerinema calcuttense NRMC-F 0142</name>
    <dbReference type="NCBI Taxonomy" id="2922238"/>
    <lineage>
        <taxon>Bacteria</taxon>
        <taxon>Bacillati</taxon>
        <taxon>Cyanobacteriota</taxon>
        <taxon>Cyanophyceae</taxon>
        <taxon>Geitlerinematales</taxon>
        <taxon>Geitlerinemataceae</taxon>
        <taxon>Geitlerinema</taxon>
    </lineage>
</organism>
<evidence type="ECO:0000256" key="10">
    <source>
        <dbReference type="ARBA" id="ARBA00022989"/>
    </source>
</evidence>
<evidence type="ECO:0000259" key="14">
    <source>
        <dbReference type="PROSITE" id="PS50112"/>
    </source>
</evidence>
<evidence type="ECO:0000256" key="2">
    <source>
        <dbReference type="ARBA" id="ARBA00004141"/>
    </source>
</evidence>
<keyword evidence="6" id="KW-0812">Transmembrane</keyword>
<dbReference type="Proteomes" id="UP001230986">
    <property type="component" value="Unassembled WGS sequence"/>
</dbReference>
<dbReference type="PROSITE" id="PS50109">
    <property type="entry name" value="HIS_KIN"/>
    <property type="match status" value="1"/>
</dbReference>
<dbReference type="InterPro" id="IPR050351">
    <property type="entry name" value="BphY/WalK/GraS-like"/>
</dbReference>
<name>A0ABT7LXP7_9CYAN</name>
<keyword evidence="10" id="KW-1133">Transmembrane helix</keyword>
<evidence type="ECO:0000256" key="1">
    <source>
        <dbReference type="ARBA" id="ARBA00000085"/>
    </source>
</evidence>
<gene>
    <name evidence="15" type="ORF">QQ055_04780</name>
</gene>
<sequence>MLRTLFSKSRQKLLINSAVNSPSDRAYYQALAEDCEGWIIRYSSNLKITFVNSRFAHFLGKNPEDLLDQNLFTVLPQDKRGIFIRKLQVLTPKFSKIQSEEAWIDCQGSVRLVRWIGRGFFDSQGQLLEIQCLGSEIAEALDLQPSIENQTTQSRLESAYSDSPTMPDIGDLQGNFCAIASHELRLPLTTIQMAAELLQLYTLTAEEQQECFENLNLGIQNLTQLLESMVLLERMSIAQENHCPEPIDLSNFCRQLIQEFRFIDSRKHILTLICPQSPQITQLDSRLLKQALNNLLANALKYSPEGSEIQLELIYQDRNAIFKVKDRGRGIALADQKHLFRPFYRAPNVGDAPGSGLGLAIVKKCVELQGGKILIESEVGVGTTAIVSIPLSPYQ</sequence>
<dbReference type="InterPro" id="IPR036097">
    <property type="entry name" value="HisK_dim/P_sf"/>
</dbReference>
<dbReference type="SUPFAM" id="SSF55785">
    <property type="entry name" value="PYP-like sensor domain (PAS domain)"/>
    <property type="match status" value="1"/>
</dbReference>
<dbReference type="InterPro" id="IPR000014">
    <property type="entry name" value="PAS"/>
</dbReference>
<keyword evidence="4" id="KW-0597">Phosphoprotein</keyword>
<dbReference type="EMBL" id="JASVEJ010000018">
    <property type="protein sequence ID" value="MDL5056781.1"/>
    <property type="molecule type" value="Genomic_DNA"/>
</dbReference>
<dbReference type="NCBIfam" id="TIGR00229">
    <property type="entry name" value="sensory_box"/>
    <property type="match status" value="1"/>
</dbReference>
<dbReference type="Gene3D" id="3.30.450.20">
    <property type="entry name" value="PAS domain"/>
    <property type="match status" value="1"/>
</dbReference>
<evidence type="ECO:0000256" key="6">
    <source>
        <dbReference type="ARBA" id="ARBA00022692"/>
    </source>
</evidence>
<comment type="caution">
    <text evidence="15">The sequence shown here is derived from an EMBL/GenBank/DDBJ whole genome shotgun (WGS) entry which is preliminary data.</text>
</comment>
<evidence type="ECO:0000256" key="4">
    <source>
        <dbReference type="ARBA" id="ARBA00022553"/>
    </source>
</evidence>
<keyword evidence="11" id="KW-0902">Two-component regulatory system</keyword>
<dbReference type="PROSITE" id="PS50112">
    <property type="entry name" value="PAS"/>
    <property type="match status" value="1"/>
</dbReference>
<dbReference type="PANTHER" id="PTHR42878:SF7">
    <property type="entry name" value="SENSOR HISTIDINE KINASE GLRK"/>
    <property type="match status" value="1"/>
</dbReference>
<evidence type="ECO:0000256" key="9">
    <source>
        <dbReference type="ARBA" id="ARBA00022840"/>
    </source>
</evidence>
<dbReference type="Pfam" id="PF00512">
    <property type="entry name" value="HisKA"/>
    <property type="match status" value="1"/>
</dbReference>
<dbReference type="Pfam" id="PF02518">
    <property type="entry name" value="HATPase_c"/>
    <property type="match status" value="1"/>
</dbReference>
<dbReference type="CDD" id="cd00075">
    <property type="entry name" value="HATPase"/>
    <property type="match status" value="1"/>
</dbReference>
<evidence type="ECO:0000256" key="3">
    <source>
        <dbReference type="ARBA" id="ARBA00012438"/>
    </source>
</evidence>
<evidence type="ECO:0000259" key="13">
    <source>
        <dbReference type="PROSITE" id="PS50109"/>
    </source>
</evidence>
<dbReference type="CDD" id="cd00130">
    <property type="entry name" value="PAS"/>
    <property type="match status" value="1"/>
</dbReference>
<dbReference type="SMART" id="SM00091">
    <property type="entry name" value="PAS"/>
    <property type="match status" value="1"/>
</dbReference>
<keyword evidence="9" id="KW-0067">ATP-binding</keyword>
<dbReference type="InterPro" id="IPR036890">
    <property type="entry name" value="HATPase_C_sf"/>
</dbReference>
<feature type="domain" description="Histidine kinase" evidence="13">
    <location>
        <begin position="179"/>
        <end position="393"/>
    </location>
</feature>
<dbReference type="InterPro" id="IPR003594">
    <property type="entry name" value="HATPase_dom"/>
</dbReference>
<dbReference type="GO" id="GO:0016301">
    <property type="term" value="F:kinase activity"/>
    <property type="evidence" value="ECO:0007669"/>
    <property type="project" value="UniProtKB-KW"/>
</dbReference>
<keyword evidence="16" id="KW-1185">Reference proteome</keyword>
<dbReference type="Gene3D" id="3.30.565.10">
    <property type="entry name" value="Histidine kinase-like ATPase, C-terminal domain"/>
    <property type="match status" value="1"/>
</dbReference>
<keyword evidence="7" id="KW-0547">Nucleotide-binding</keyword>
<dbReference type="Gene3D" id="1.10.287.130">
    <property type="match status" value="1"/>
</dbReference>
<dbReference type="CDD" id="cd00082">
    <property type="entry name" value="HisKA"/>
    <property type="match status" value="1"/>
</dbReference>
<dbReference type="SUPFAM" id="SSF55874">
    <property type="entry name" value="ATPase domain of HSP90 chaperone/DNA topoisomerase II/histidine kinase"/>
    <property type="match status" value="1"/>
</dbReference>
<keyword evidence="8 15" id="KW-0418">Kinase</keyword>
<evidence type="ECO:0000256" key="7">
    <source>
        <dbReference type="ARBA" id="ARBA00022741"/>
    </source>
</evidence>
<evidence type="ECO:0000313" key="15">
    <source>
        <dbReference type="EMBL" id="MDL5056781.1"/>
    </source>
</evidence>
<dbReference type="EC" id="2.7.13.3" evidence="3"/>
<keyword evidence="5" id="KW-0808">Transferase</keyword>
<evidence type="ECO:0000256" key="8">
    <source>
        <dbReference type="ARBA" id="ARBA00022777"/>
    </source>
</evidence>
<dbReference type="PRINTS" id="PR00344">
    <property type="entry name" value="BCTRLSENSOR"/>
</dbReference>
<proteinExistence type="predicted"/>
<evidence type="ECO:0000256" key="12">
    <source>
        <dbReference type="ARBA" id="ARBA00023136"/>
    </source>
</evidence>
<evidence type="ECO:0000313" key="16">
    <source>
        <dbReference type="Proteomes" id="UP001230986"/>
    </source>
</evidence>